<dbReference type="EMBL" id="SZYD01000011">
    <property type="protein sequence ID" value="KAD4888325.1"/>
    <property type="molecule type" value="Genomic_DNA"/>
</dbReference>
<evidence type="ECO:0000256" key="1">
    <source>
        <dbReference type="SAM" id="MobiDB-lite"/>
    </source>
</evidence>
<gene>
    <name evidence="2" type="ORF">E3N88_20398</name>
</gene>
<reference evidence="2 3" key="1">
    <citation type="submission" date="2019-05" db="EMBL/GenBank/DDBJ databases">
        <title>Mikania micrantha, genome provides insights into the molecular mechanism of rapid growth.</title>
        <authorList>
            <person name="Liu B."/>
        </authorList>
    </citation>
    <scope>NUCLEOTIDE SEQUENCE [LARGE SCALE GENOMIC DNA]</scope>
    <source>
        <strain evidence="2">NLD-2019</strain>
        <tissue evidence="2">Leaf</tissue>
    </source>
</reference>
<feature type="region of interest" description="Disordered" evidence="1">
    <location>
        <begin position="57"/>
        <end position="110"/>
    </location>
</feature>
<comment type="caution">
    <text evidence="2">The sequence shown here is derived from an EMBL/GenBank/DDBJ whole genome shotgun (WGS) entry which is preliminary data.</text>
</comment>
<sequence>MWLVHGREWLQLLVSPDTPLGFMANYKLYCNQWLADSLALVPRQIYFYQGTKREPRLREKEKQVSRLEEKAHAAAEEEKAGAAGHGQRRNHMSRLGEKTRAAAEEEGAGRGQEQVCRGWGRSFCHDRGRKLESQKRKHRVVIQAAVGEKANSLL</sequence>
<protein>
    <submittedName>
        <fullName evidence="2">Uncharacterized protein</fullName>
    </submittedName>
</protein>
<feature type="compositionally biased region" description="Basic and acidic residues" evidence="1">
    <location>
        <begin position="57"/>
        <end position="80"/>
    </location>
</feature>
<dbReference type="Proteomes" id="UP000326396">
    <property type="component" value="Linkage Group LG19"/>
</dbReference>
<evidence type="ECO:0000313" key="2">
    <source>
        <dbReference type="EMBL" id="KAD4888325.1"/>
    </source>
</evidence>
<evidence type="ECO:0000313" key="3">
    <source>
        <dbReference type="Proteomes" id="UP000326396"/>
    </source>
</evidence>
<accession>A0A5N6NJG9</accession>
<feature type="compositionally biased region" description="Basic and acidic residues" evidence="1">
    <location>
        <begin position="94"/>
        <end position="103"/>
    </location>
</feature>
<organism evidence="2 3">
    <name type="scientific">Mikania micrantha</name>
    <name type="common">bitter vine</name>
    <dbReference type="NCBI Taxonomy" id="192012"/>
    <lineage>
        <taxon>Eukaryota</taxon>
        <taxon>Viridiplantae</taxon>
        <taxon>Streptophyta</taxon>
        <taxon>Embryophyta</taxon>
        <taxon>Tracheophyta</taxon>
        <taxon>Spermatophyta</taxon>
        <taxon>Magnoliopsida</taxon>
        <taxon>eudicotyledons</taxon>
        <taxon>Gunneridae</taxon>
        <taxon>Pentapetalae</taxon>
        <taxon>asterids</taxon>
        <taxon>campanulids</taxon>
        <taxon>Asterales</taxon>
        <taxon>Asteraceae</taxon>
        <taxon>Asteroideae</taxon>
        <taxon>Heliantheae alliance</taxon>
        <taxon>Eupatorieae</taxon>
        <taxon>Mikania</taxon>
    </lineage>
</organism>
<dbReference type="AlphaFoldDB" id="A0A5N6NJG9"/>
<keyword evidence="3" id="KW-1185">Reference proteome</keyword>
<proteinExistence type="predicted"/>
<name>A0A5N6NJG9_9ASTR</name>